<keyword evidence="2" id="KW-1185">Reference proteome</keyword>
<comment type="caution">
    <text evidence="1">The sequence shown here is derived from an EMBL/GenBank/DDBJ whole genome shotgun (WGS) entry which is preliminary data.</text>
</comment>
<evidence type="ECO:0000313" key="1">
    <source>
        <dbReference type="EMBL" id="MBH8563865.1"/>
    </source>
</evidence>
<proteinExistence type="predicted"/>
<dbReference type="RefSeq" id="WP_214662608.1">
    <property type="nucleotide sequence ID" value="NZ_JAECZC010000030.1"/>
</dbReference>
<evidence type="ECO:0000313" key="2">
    <source>
        <dbReference type="Proteomes" id="UP000632766"/>
    </source>
</evidence>
<name>A0A8J7HTJ0_9NOST</name>
<organism evidence="1 2">
    <name type="scientific">Amazonocrinis nigriterrae CENA67</name>
    <dbReference type="NCBI Taxonomy" id="2794033"/>
    <lineage>
        <taxon>Bacteria</taxon>
        <taxon>Bacillati</taxon>
        <taxon>Cyanobacteriota</taxon>
        <taxon>Cyanophyceae</taxon>
        <taxon>Nostocales</taxon>
        <taxon>Nostocaceae</taxon>
        <taxon>Amazonocrinis</taxon>
        <taxon>Amazonocrinis nigriterrae</taxon>
    </lineage>
</organism>
<dbReference type="AlphaFoldDB" id="A0A8J7HTJ0"/>
<protein>
    <submittedName>
        <fullName evidence="1">Uncharacterized protein</fullName>
    </submittedName>
</protein>
<gene>
    <name evidence="1" type="ORF">I8748_17010</name>
</gene>
<sequence length="61" mass="7079">MKHHHISYLADTLQAEPSAISVSLESEIKRLPFPESEIVDYYCRLARNSRLEFCDGKLEKI</sequence>
<reference evidence="1 2" key="1">
    <citation type="journal article" date="2021" name="Int. J. Syst. Evol. Microbiol.">
        <title>Amazonocrinis nigriterrae gen. nov., sp. nov., Atlanticothrix silvestris gen. nov., sp. nov. and Dendronalium phyllosphericum gen. nov., sp. nov., nostocacean cyanobacteria from Brazilian environments.</title>
        <authorList>
            <person name="Alvarenga D.O."/>
            <person name="Andreote A.P.D."/>
            <person name="Branco L.H.Z."/>
            <person name="Delbaje E."/>
            <person name="Cruz R.B."/>
            <person name="Varani A.M."/>
            <person name="Fiore M.F."/>
        </authorList>
    </citation>
    <scope>NUCLEOTIDE SEQUENCE [LARGE SCALE GENOMIC DNA]</scope>
    <source>
        <strain evidence="1 2">CENA67</strain>
    </source>
</reference>
<dbReference type="EMBL" id="JAECZC010000030">
    <property type="protein sequence ID" value="MBH8563865.1"/>
    <property type="molecule type" value="Genomic_DNA"/>
</dbReference>
<accession>A0A8J7HTJ0</accession>
<dbReference type="Proteomes" id="UP000632766">
    <property type="component" value="Unassembled WGS sequence"/>
</dbReference>